<accession>A0A151ZGV6</accession>
<dbReference type="AlphaFoldDB" id="A0A151ZGV6"/>
<name>A0A151ZGV6_TIELA</name>
<dbReference type="FunCoup" id="A0A151ZGV6">
    <property type="interactions" value="3"/>
</dbReference>
<reference evidence="1 2" key="1">
    <citation type="submission" date="2015-12" db="EMBL/GenBank/DDBJ databases">
        <title>Dictyostelia acquired genes for synthesis and detection of signals that induce cell-type specialization by lateral gene transfer from prokaryotes.</title>
        <authorList>
            <person name="Gloeckner G."/>
            <person name="Schaap P."/>
        </authorList>
    </citation>
    <scope>NUCLEOTIDE SEQUENCE [LARGE SCALE GENOMIC DNA]</scope>
    <source>
        <strain evidence="1 2">TK</strain>
    </source>
</reference>
<protein>
    <submittedName>
        <fullName evidence="1">Uncharacterized protein</fullName>
    </submittedName>
</protein>
<evidence type="ECO:0000313" key="2">
    <source>
        <dbReference type="Proteomes" id="UP000076078"/>
    </source>
</evidence>
<dbReference type="InParanoid" id="A0A151ZGV6"/>
<evidence type="ECO:0000313" key="1">
    <source>
        <dbReference type="EMBL" id="KYQ93218.1"/>
    </source>
</evidence>
<sequence length="316" mass="35287">MKKLTSTIVNVPLKLKNDGAWSTKINRLRLQHENERRTEDNETNIGYIIETDVSYEEFIKHVDRLLGDTKDRVFFVNGNVLIYEFVINIHEETSHWISRRITNNHQVDEACRISGSSRINFNAGTAAAPNNVSYEPDESIIPNNRGGPQANVSGSPFPTLVVEVGYSQTFQSLHTKALQYLNPNTNIQMVICVKFWNRIANNNNTFRALMLFYRRGFAGTNPEQIISFGTSPLHHETRNTINGWNLNANQTSGFGITVNGIPTPVCNQAGMAPYTLQIPSADLFNGVAGGVPVGVPATIPLDLFNLQTRVNNIPQF</sequence>
<organism evidence="1 2">
    <name type="scientific">Tieghemostelium lacteum</name>
    <name type="common">Slime mold</name>
    <name type="synonym">Dictyostelium lacteum</name>
    <dbReference type="NCBI Taxonomy" id="361077"/>
    <lineage>
        <taxon>Eukaryota</taxon>
        <taxon>Amoebozoa</taxon>
        <taxon>Evosea</taxon>
        <taxon>Eumycetozoa</taxon>
        <taxon>Dictyostelia</taxon>
        <taxon>Dictyosteliales</taxon>
        <taxon>Raperosteliaceae</taxon>
        <taxon>Tieghemostelium</taxon>
    </lineage>
</organism>
<dbReference type="Proteomes" id="UP000076078">
    <property type="component" value="Unassembled WGS sequence"/>
</dbReference>
<dbReference type="EMBL" id="LODT01000028">
    <property type="protein sequence ID" value="KYQ93218.1"/>
    <property type="molecule type" value="Genomic_DNA"/>
</dbReference>
<keyword evidence="2" id="KW-1185">Reference proteome</keyword>
<proteinExistence type="predicted"/>
<comment type="caution">
    <text evidence="1">The sequence shown here is derived from an EMBL/GenBank/DDBJ whole genome shotgun (WGS) entry which is preliminary data.</text>
</comment>
<dbReference type="OrthoDB" id="4180362at2759"/>
<dbReference type="OMA" id="HENERRT"/>
<gene>
    <name evidence="1" type="ORF">DLAC_05856</name>
</gene>